<proteinExistence type="predicted"/>
<organism evidence="1">
    <name type="scientific">marine sediment metagenome</name>
    <dbReference type="NCBI Taxonomy" id="412755"/>
    <lineage>
        <taxon>unclassified sequences</taxon>
        <taxon>metagenomes</taxon>
        <taxon>ecological metagenomes</taxon>
    </lineage>
</organism>
<sequence length="203" mass="23727">MKVEIFTNQVGGGWHPEDITNFLGGNEESVLLFSEALARQRKDTEIIIYTTLRIDGEIYKSKGVTWKHIKAFQIDDEHDVLITMKDRQLWFRGVEANLKIHWSNDVEPPWATGILNHIDHFICIGTYHRDRLPWLPEEKITYIPLGMDMRPFKNCKVERDNDLAIYISSPDRGLETLLADWPMIKQARPNLKLYVSYGWTNLD</sequence>
<dbReference type="SUPFAM" id="SSF53756">
    <property type="entry name" value="UDP-Glycosyltransferase/glycogen phosphorylase"/>
    <property type="match status" value="1"/>
</dbReference>
<name>A0A0F9ITF5_9ZZZZ</name>
<accession>A0A0F9ITF5</accession>
<feature type="non-terminal residue" evidence="1">
    <location>
        <position position="203"/>
    </location>
</feature>
<protein>
    <recommendedName>
        <fullName evidence="2">Glycosyl transferase family 1 domain-containing protein</fullName>
    </recommendedName>
</protein>
<evidence type="ECO:0008006" key="2">
    <source>
        <dbReference type="Google" id="ProtNLM"/>
    </source>
</evidence>
<evidence type="ECO:0000313" key="1">
    <source>
        <dbReference type="EMBL" id="KKL97080.1"/>
    </source>
</evidence>
<dbReference type="EMBL" id="LAZR01018258">
    <property type="protein sequence ID" value="KKL97080.1"/>
    <property type="molecule type" value="Genomic_DNA"/>
</dbReference>
<comment type="caution">
    <text evidence="1">The sequence shown here is derived from an EMBL/GenBank/DDBJ whole genome shotgun (WGS) entry which is preliminary data.</text>
</comment>
<reference evidence="1" key="1">
    <citation type="journal article" date="2015" name="Nature">
        <title>Complex archaea that bridge the gap between prokaryotes and eukaryotes.</title>
        <authorList>
            <person name="Spang A."/>
            <person name="Saw J.H."/>
            <person name="Jorgensen S.L."/>
            <person name="Zaremba-Niedzwiedzka K."/>
            <person name="Martijn J."/>
            <person name="Lind A.E."/>
            <person name="van Eijk R."/>
            <person name="Schleper C."/>
            <person name="Guy L."/>
            <person name="Ettema T.J."/>
        </authorList>
    </citation>
    <scope>NUCLEOTIDE SEQUENCE</scope>
</reference>
<dbReference type="AlphaFoldDB" id="A0A0F9ITF5"/>
<gene>
    <name evidence="1" type="ORF">LCGC14_1838020</name>
</gene>